<gene>
    <name evidence="2" type="ORF">CWS01_19510</name>
</gene>
<organism evidence="2 3">
    <name type="scientific">Niallia nealsonii</name>
    <dbReference type="NCBI Taxonomy" id="115979"/>
    <lineage>
        <taxon>Bacteria</taxon>
        <taxon>Bacillati</taxon>
        <taxon>Bacillota</taxon>
        <taxon>Bacilli</taxon>
        <taxon>Bacillales</taxon>
        <taxon>Bacillaceae</taxon>
        <taxon>Niallia</taxon>
    </lineage>
</organism>
<keyword evidence="3" id="KW-1185">Reference proteome</keyword>
<dbReference type="Pfam" id="PF10740">
    <property type="entry name" value="DUF2529"/>
    <property type="match status" value="1"/>
</dbReference>
<evidence type="ECO:0000313" key="3">
    <source>
        <dbReference type="Proteomes" id="UP000233375"/>
    </source>
</evidence>
<accession>A0A2N0YXM9</accession>
<evidence type="ECO:0000313" key="2">
    <source>
        <dbReference type="EMBL" id="PKG22005.1"/>
    </source>
</evidence>
<dbReference type="Gene3D" id="3.40.50.10490">
    <property type="entry name" value="Glucose-6-phosphate isomerase like protein, domain 1"/>
    <property type="match status" value="1"/>
</dbReference>
<dbReference type="Proteomes" id="UP000233375">
    <property type="component" value="Unassembled WGS sequence"/>
</dbReference>
<evidence type="ECO:0000259" key="1">
    <source>
        <dbReference type="Pfam" id="PF10740"/>
    </source>
</evidence>
<dbReference type="InterPro" id="IPR019676">
    <property type="entry name" value="DUF2529"/>
</dbReference>
<sequence>MLKMFSTQLSGLFKRIQDKEEEMEDIARLLAQAIVGDGKIYLMATNEMEGVIYDAIEGPEPLFQSTRWNKDDSFLDIAPNDRFLLISRTSQDNNLLGFAKKLYEQHIPFAAISTIMSQEEGIHEFADIHIDLALKKGLLPDEDGNRFGNPSLIGALFTYHGIKFILNEIISELDL</sequence>
<reference evidence="2 3" key="1">
    <citation type="journal article" date="2003" name="Int. J. Syst. Evol. Microbiol.">
        <title>Bacillus nealsonii sp. nov., isolated from a spacecraft-assembly facility, whose spores are gamma-radiation resistant.</title>
        <authorList>
            <person name="Venkateswaran K."/>
            <person name="Kempf M."/>
            <person name="Chen F."/>
            <person name="Satomi M."/>
            <person name="Nicholson W."/>
            <person name="Kern R."/>
        </authorList>
    </citation>
    <scope>NUCLEOTIDE SEQUENCE [LARGE SCALE GENOMIC DNA]</scope>
    <source>
        <strain evidence="2 3">FO-92</strain>
    </source>
</reference>
<dbReference type="OrthoDB" id="2737584at2"/>
<proteinExistence type="predicted"/>
<dbReference type="EMBL" id="PISE01000049">
    <property type="protein sequence ID" value="PKG22005.1"/>
    <property type="molecule type" value="Genomic_DNA"/>
</dbReference>
<protein>
    <submittedName>
        <fullName evidence="2">DUF2529 domain-containing protein</fullName>
    </submittedName>
</protein>
<dbReference type="AlphaFoldDB" id="A0A2N0YXM9"/>
<dbReference type="RefSeq" id="WP_101178888.1">
    <property type="nucleotide sequence ID" value="NZ_PISE01000049.1"/>
</dbReference>
<comment type="caution">
    <text evidence="2">The sequence shown here is derived from an EMBL/GenBank/DDBJ whole genome shotgun (WGS) entry which is preliminary data.</text>
</comment>
<name>A0A2N0YXM9_9BACI</name>
<feature type="domain" description="DUF2529" evidence="1">
    <location>
        <begin position="1"/>
        <end position="170"/>
    </location>
</feature>